<evidence type="ECO:0000313" key="6">
    <source>
        <dbReference type="Proteomes" id="UP001141650"/>
    </source>
</evidence>
<feature type="chain" id="PRO_5041318930" description="DUF5642 domain-containing protein" evidence="2">
    <location>
        <begin position="22"/>
        <end position="211"/>
    </location>
</feature>
<reference evidence="4 5" key="1">
    <citation type="submission" date="2017-02" db="EMBL/GenBank/DDBJ databases">
        <title>The new phylogeny of genus Mycobacterium.</title>
        <authorList>
            <person name="Tortoli E."/>
            <person name="Trovato A."/>
            <person name="Cirillo D.M."/>
        </authorList>
    </citation>
    <scope>NUCLEOTIDE SEQUENCE [LARGE SCALE GENOMIC DNA]</scope>
    <source>
        <strain evidence="4 5">DSM 45230</strain>
    </source>
</reference>
<reference evidence="3" key="3">
    <citation type="journal article" date="2022" name="BMC Genomics">
        <title>Comparative genome analysis of mycobacteria focusing on tRNA and non-coding RNA.</title>
        <authorList>
            <person name="Behra P.R.K."/>
            <person name="Pettersson B.M.F."/>
            <person name="Ramesh M."/>
            <person name="Das S."/>
            <person name="Dasgupta S."/>
            <person name="Kirsebom L.A."/>
        </authorList>
    </citation>
    <scope>NUCLEOTIDE SEQUENCE</scope>
    <source>
        <strain evidence="3">CCUG 55640</strain>
    </source>
</reference>
<feature type="region of interest" description="Disordered" evidence="1">
    <location>
        <begin position="27"/>
        <end position="64"/>
    </location>
</feature>
<dbReference type="AlphaFoldDB" id="A0AA41XID6"/>
<dbReference type="Proteomes" id="UP000192319">
    <property type="component" value="Unassembled WGS sequence"/>
</dbReference>
<keyword evidence="2" id="KW-0732">Signal</keyword>
<dbReference type="RefSeq" id="WP_083139017.1">
    <property type="nucleotide sequence ID" value="NZ_JACKVH010000005.1"/>
</dbReference>
<gene>
    <name evidence="4" type="ORF">BST11_16405</name>
    <name evidence="3" type="ORF">H7K38_01860</name>
</gene>
<comment type="caution">
    <text evidence="3">The sequence shown here is derived from an EMBL/GenBank/DDBJ whole genome shotgun (WGS) entry which is preliminary data.</text>
</comment>
<reference evidence="3" key="2">
    <citation type="submission" date="2020-07" db="EMBL/GenBank/DDBJ databases">
        <authorList>
            <person name="Pettersson B.M.F."/>
            <person name="Behra P.R.K."/>
            <person name="Ramesh M."/>
            <person name="Das S."/>
            <person name="Dasgupta S."/>
            <person name="Kirsebom L.A."/>
        </authorList>
    </citation>
    <scope>NUCLEOTIDE SEQUENCE</scope>
    <source>
        <strain evidence="3">CCUG 55640</strain>
    </source>
</reference>
<organism evidence="3 6">
    <name type="scientific">Mycobacterium alsense</name>
    <dbReference type="NCBI Taxonomy" id="324058"/>
    <lineage>
        <taxon>Bacteria</taxon>
        <taxon>Bacillati</taxon>
        <taxon>Actinomycetota</taxon>
        <taxon>Actinomycetes</taxon>
        <taxon>Mycobacteriales</taxon>
        <taxon>Mycobacteriaceae</taxon>
        <taxon>Mycobacterium</taxon>
    </lineage>
</organism>
<keyword evidence="5" id="KW-1185">Reference proteome</keyword>
<feature type="compositionally biased region" description="Polar residues" evidence="1">
    <location>
        <begin position="135"/>
        <end position="144"/>
    </location>
</feature>
<proteinExistence type="predicted"/>
<evidence type="ECO:0000313" key="5">
    <source>
        <dbReference type="Proteomes" id="UP000192319"/>
    </source>
</evidence>
<evidence type="ECO:0000313" key="4">
    <source>
        <dbReference type="EMBL" id="OQZ89697.1"/>
    </source>
</evidence>
<evidence type="ECO:0008006" key="7">
    <source>
        <dbReference type="Google" id="ProtNLM"/>
    </source>
</evidence>
<feature type="signal peptide" evidence="2">
    <location>
        <begin position="1"/>
        <end position="21"/>
    </location>
</feature>
<evidence type="ECO:0000313" key="3">
    <source>
        <dbReference type="EMBL" id="MCV7377401.1"/>
    </source>
</evidence>
<feature type="region of interest" description="Disordered" evidence="1">
    <location>
        <begin position="133"/>
        <end position="160"/>
    </location>
</feature>
<evidence type="ECO:0000256" key="2">
    <source>
        <dbReference type="SAM" id="SignalP"/>
    </source>
</evidence>
<name>A0AA41XID6_9MYCO</name>
<dbReference type="EMBL" id="JACKVH010000005">
    <property type="protein sequence ID" value="MCV7377401.1"/>
    <property type="molecule type" value="Genomic_DNA"/>
</dbReference>
<dbReference type="PROSITE" id="PS51257">
    <property type="entry name" value="PROKAR_LIPOPROTEIN"/>
    <property type="match status" value="1"/>
</dbReference>
<dbReference type="Proteomes" id="UP001141650">
    <property type="component" value="Unassembled WGS sequence"/>
</dbReference>
<protein>
    <recommendedName>
        <fullName evidence="7">DUF5642 domain-containing protein</fullName>
    </recommendedName>
</protein>
<evidence type="ECO:0000256" key="1">
    <source>
        <dbReference type="SAM" id="MobiDB-lite"/>
    </source>
</evidence>
<accession>A0AA41XID6</accession>
<sequence length="211" mass="21150">MRVSRTVVTGFAAAGLTAALAVSVAGCGGKQSTSPSTSQSSKPGSATSATSTAPASSAPAQQNDYTRLLIKASDIDAPIEFMGGPPTNNPNGQPGAAITFSTDDNSHQIKDTVQVLADPAAATNALNAAKANPGNAVTNPTTRPFNVGTGGTTVSGKSPDGSKGVQILMFTEGRAFVTLEFDGPTESLPPEDFVTDVGQKQLDAVKKGLGG</sequence>
<dbReference type="EMBL" id="MVHD01000029">
    <property type="protein sequence ID" value="OQZ89697.1"/>
    <property type="molecule type" value="Genomic_DNA"/>
</dbReference>
<feature type="compositionally biased region" description="Low complexity" evidence="1">
    <location>
        <begin position="27"/>
        <end position="60"/>
    </location>
</feature>